<organism evidence="1 2">
    <name type="scientific">Desulfomicrobium apsheronum</name>
    <dbReference type="NCBI Taxonomy" id="52560"/>
    <lineage>
        <taxon>Bacteria</taxon>
        <taxon>Pseudomonadati</taxon>
        <taxon>Thermodesulfobacteriota</taxon>
        <taxon>Desulfovibrionia</taxon>
        <taxon>Desulfovibrionales</taxon>
        <taxon>Desulfomicrobiaceae</taxon>
        <taxon>Desulfomicrobium</taxon>
    </lineage>
</organism>
<protein>
    <submittedName>
        <fullName evidence="1">Uncharacterized protein</fullName>
    </submittedName>
</protein>
<proteinExistence type="predicted"/>
<evidence type="ECO:0000313" key="2">
    <source>
        <dbReference type="Proteomes" id="UP000198635"/>
    </source>
</evidence>
<evidence type="ECO:0000313" key="1">
    <source>
        <dbReference type="EMBL" id="SFJ89281.1"/>
    </source>
</evidence>
<dbReference type="EMBL" id="FORX01000009">
    <property type="protein sequence ID" value="SFJ89281.1"/>
    <property type="molecule type" value="Genomic_DNA"/>
</dbReference>
<keyword evidence="2" id="KW-1185">Reference proteome</keyword>
<name>A0A1I3V598_9BACT</name>
<accession>A0A1I3V598</accession>
<dbReference type="Proteomes" id="UP000198635">
    <property type="component" value="Unassembled WGS sequence"/>
</dbReference>
<dbReference type="RefSeq" id="WP_092374896.1">
    <property type="nucleotide sequence ID" value="NZ_FORX01000009.1"/>
</dbReference>
<gene>
    <name evidence="1" type="ORF">SAMN04488082_10927</name>
</gene>
<dbReference type="AlphaFoldDB" id="A0A1I3V598"/>
<dbReference type="OrthoDB" id="5499503at2"/>
<sequence>MSTTIQFLTPRLVGKRFEGHAIPFEVLKNMAVLEDLVIEAAKWKYLQAHPDRQRVPRGFTEGVSLQLTEVRDGSAIPVIALTLLTTTPMFPEIGSHQQYFEMGRDAIIATVTAAEAQTHGDNTLPSHLSGYFDQLGRSLRDGEALELDPRNLDNPARLTKETRRWILLQSDKIQELTEEVVLRGMIPEMDQERMTFEFQLISGQRIKAPLEVQHLDSILEAFNGYRDNRKIMIRGIGRFNRNEKLLGLSSVEHVSILDDLDTGARLEELKTLRNGWLDGKGIAPTRNGLDWLAEAFQRSYPDELLPPYLYPTAEGGVQAEWSVNDWEITLEIDLDQHLGHWHALDMTNEQEQKKSLNLNEPADWQWLATEITQRIGGDA</sequence>
<dbReference type="STRING" id="52560.SAMN04488082_10927"/>
<reference evidence="2" key="1">
    <citation type="submission" date="2016-10" db="EMBL/GenBank/DDBJ databases">
        <authorList>
            <person name="Varghese N."/>
            <person name="Submissions S."/>
        </authorList>
    </citation>
    <scope>NUCLEOTIDE SEQUENCE [LARGE SCALE GENOMIC DNA]</scope>
    <source>
        <strain evidence="2">DSM 5918</strain>
    </source>
</reference>